<protein>
    <submittedName>
        <fullName evidence="2">Uncharacterized protein</fullName>
    </submittedName>
</protein>
<accession>A0A9P8VP16</accession>
<sequence>MHGPWLCNAGGLRQLAPCFDQSTNRRLAQAREGVPGVVDVLEIAMLGGHGTLGWDGGARDRDNPGSGFQARARFQTAARERWFARRLRVRQDGGGWSRPGPAGQPRVDDSVCVSGSDRSLPSGKLDGWPFGVVILGWFVRQDLAGWRAGVAWREDPNVVTGIAGEMRRMSGPPGIALGIEIGSQMGRTDGRSPGGLMGWRSRAWYLSSGMSVSVVPFRLTRLD</sequence>
<comment type="caution">
    <text evidence="2">The sequence shown here is derived from an EMBL/GenBank/DDBJ whole genome shotgun (WGS) entry which is preliminary data.</text>
</comment>
<proteinExistence type="predicted"/>
<evidence type="ECO:0000313" key="2">
    <source>
        <dbReference type="EMBL" id="KAH6697019.1"/>
    </source>
</evidence>
<reference evidence="2" key="1">
    <citation type="journal article" date="2021" name="Nat. Commun.">
        <title>Genetic determinants of endophytism in the Arabidopsis root mycobiome.</title>
        <authorList>
            <person name="Mesny F."/>
            <person name="Miyauchi S."/>
            <person name="Thiergart T."/>
            <person name="Pickel B."/>
            <person name="Atanasova L."/>
            <person name="Karlsson M."/>
            <person name="Huettel B."/>
            <person name="Barry K.W."/>
            <person name="Haridas S."/>
            <person name="Chen C."/>
            <person name="Bauer D."/>
            <person name="Andreopoulos W."/>
            <person name="Pangilinan J."/>
            <person name="LaButti K."/>
            <person name="Riley R."/>
            <person name="Lipzen A."/>
            <person name="Clum A."/>
            <person name="Drula E."/>
            <person name="Henrissat B."/>
            <person name="Kohler A."/>
            <person name="Grigoriev I.V."/>
            <person name="Martin F.M."/>
            <person name="Hacquard S."/>
        </authorList>
    </citation>
    <scope>NUCLEOTIDE SEQUENCE</scope>
    <source>
        <strain evidence="2">MPI-SDFR-AT-0117</strain>
    </source>
</reference>
<name>A0A9P8VP16_9PEZI</name>
<dbReference type="AlphaFoldDB" id="A0A9P8VP16"/>
<keyword evidence="3" id="KW-1185">Reference proteome</keyword>
<evidence type="ECO:0000256" key="1">
    <source>
        <dbReference type="SAM" id="MobiDB-lite"/>
    </source>
</evidence>
<dbReference type="Proteomes" id="UP000770015">
    <property type="component" value="Unassembled WGS sequence"/>
</dbReference>
<dbReference type="EMBL" id="JAGSXJ010000001">
    <property type="protein sequence ID" value="KAH6697019.1"/>
    <property type="molecule type" value="Genomic_DNA"/>
</dbReference>
<gene>
    <name evidence="2" type="ORF">F5X68DRAFT_1502</name>
</gene>
<feature type="region of interest" description="Disordered" evidence="1">
    <location>
        <begin position="93"/>
        <end position="114"/>
    </location>
</feature>
<organism evidence="2 3">
    <name type="scientific">Plectosphaerella plurivora</name>
    <dbReference type="NCBI Taxonomy" id="936078"/>
    <lineage>
        <taxon>Eukaryota</taxon>
        <taxon>Fungi</taxon>
        <taxon>Dikarya</taxon>
        <taxon>Ascomycota</taxon>
        <taxon>Pezizomycotina</taxon>
        <taxon>Sordariomycetes</taxon>
        <taxon>Hypocreomycetidae</taxon>
        <taxon>Glomerellales</taxon>
        <taxon>Plectosphaerellaceae</taxon>
        <taxon>Plectosphaerella</taxon>
    </lineage>
</organism>
<evidence type="ECO:0000313" key="3">
    <source>
        <dbReference type="Proteomes" id="UP000770015"/>
    </source>
</evidence>